<dbReference type="Proteomes" id="UP000251241">
    <property type="component" value="Unassembled WGS sequence"/>
</dbReference>
<gene>
    <name evidence="1" type="ORF">NCTC11343_00150</name>
</gene>
<evidence type="ECO:0000313" key="2">
    <source>
        <dbReference type="Proteomes" id="UP000251241"/>
    </source>
</evidence>
<proteinExistence type="predicted"/>
<organism evidence="1 2">
    <name type="scientific">Sphingobacterium multivorum</name>
    <dbReference type="NCBI Taxonomy" id="28454"/>
    <lineage>
        <taxon>Bacteria</taxon>
        <taxon>Pseudomonadati</taxon>
        <taxon>Bacteroidota</taxon>
        <taxon>Sphingobacteriia</taxon>
        <taxon>Sphingobacteriales</taxon>
        <taxon>Sphingobacteriaceae</taxon>
        <taxon>Sphingobacterium</taxon>
    </lineage>
</organism>
<name>A0A2X2IU07_SPHMU</name>
<accession>A0A2X2IU07</accession>
<sequence length="175" mass="20445">MRNMIKIKYTLKIHILVLLCFSCFMVKSQSNVIFPVIEHNNDQLDKVFFKEITEVNSSIFNLDAVVSFEKADSTLNIFYMGRDLLYDYLLGNSKEILGVQIKGRIIGIHKSAEKLLDIKPEVALASKIFIKRRKLNKNKELIDFPSPTDYKHSIYKLDNSKFRLIERDFTHVQEL</sequence>
<dbReference type="EMBL" id="UAUU01000002">
    <property type="protein sequence ID" value="SPZ83631.1"/>
    <property type="molecule type" value="Genomic_DNA"/>
</dbReference>
<dbReference type="AlphaFoldDB" id="A0A2X2IU07"/>
<protein>
    <submittedName>
        <fullName evidence="1">Uncharacterized protein</fullName>
    </submittedName>
</protein>
<evidence type="ECO:0000313" key="1">
    <source>
        <dbReference type="EMBL" id="SPZ83631.1"/>
    </source>
</evidence>
<reference evidence="1 2" key="1">
    <citation type="submission" date="2018-06" db="EMBL/GenBank/DDBJ databases">
        <authorList>
            <consortium name="Pathogen Informatics"/>
            <person name="Doyle S."/>
        </authorList>
    </citation>
    <scope>NUCLEOTIDE SEQUENCE [LARGE SCALE GENOMIC DNA]</scope>
    <source>
        <strain evidence="1 2">NCTC11343</strain>
    </source>
</reference>